<dbReference type="AlphaFoldDB" id="A0A2V3PKI7"/>
<keyword evidence="2" id="KW-1185">Reference proteome</keyword>
<gene>
    <name evidence="1" type="ORF">CLV62_13527</name>
</gene>
<protein>
    <submittedName>
        <fullName evidence="1">Uncharacterized protein</fullName>
    </submittedName>
</protein>
<dbReference type="Proteomes" id="UP000247973">
    <property type="component" value="Unassembled WGS sequence"/>
</dbReference>
<proteinExistence type="predicted"/>
<sequence>MDYRKAISIFLLSFIKSFTIRFFKKHNYFMPVISRTLFFLLSISFGIPLNSCINQFKVEADRKTTQQKDSLDFTIELLDLESDTYLSGEYMDFGYMYTDAYMGGDSARQIPILTPIAMDGKWIYETYIYNKDDQKEYIYYNDRGEVIKKNAFKNIKDADDYTYDNISYALKKGKNIHGEYIYYNLDNYDKESDNDNSRVNFYRFDFDNGINKGIFYGIDRKDFYQSAYSEFDGTSIKKNDSEFISQLIKKYLPPFAIESIKKPLEKDFGKSDAEILKFERALINYDHRIDSIYEIYLTNLIKNSKKDSYFHTTHGHFSKESYYNNSTCDDCFLIFDKIGIALNIESFTKNREPILVDIPVYITPEADPITKIPDGVSLNEISKDFIGIEGGRGRGNIGVDLKYIHDYELVCNQDTFQIQNINELELQNAHKIDDNNYIIILSLAYDKCIFFKYHKKEGI</sequence>
<reference evidence="1 2" key="1">
    <citation type="submission" date="2018-03" db="EMBL/GenBank/DDBJ databases">
        <title>Genomic Encyclopedia of Archaeal and Bacterial Type Strains, Phase II (KMG-II): from individual species to whole genera.</title>
        <authorList>
            <person name="Goeker M."/>
        </authorList>
    </citation>
    <scope>NUCLEOTIDE SEQUENCE [LARGE SCALE GENOMIC DNA]</scope>
    <source>
        <strain evidence="1 2">DSM 100214</strain>
    </source>
</reference>
<dbReference type="EMBL" id="QICL01000035">
    <property type="protein sequence ID" value="PXV59455.1"/>
    <property type="molecule type" value="Genomic_DNA"/>
</dbReference>
<evidence type="ECO:0000313" key="1">
    <source>
        <dbReference type="EMBL" id="PXV59455.1"/>
    </source>
</evidence>
<evidence type="ECO:0000313" key="2">
    <source>
        <dbReference type="Proteomes" id="UP000247973"/>
    </source>
</evidence>
<accession>A0A2V3PKI7</accession>
<name>A0A2V3PKI7_9BACT</name>
<organism evidence="1 2">
    <name type="scientific">Dysgonomonas alginatilytica</name>
    <dbReference type="NCBI Taxonomy" id="1605892"/>
    <lineage>
        <taxon>Bacteria</taxon>
        <taxon>Pseudomonadati</taxon>
        <taxon>Bacteroidota</taxon>
        <taxon>Bacteroidia</taxon>
        <taxon>Bacteroidales</taxon>
        <taxon>Dysgonomonadaceae</taxon>
        <taxon>Dysgonomonas</taxon>
    </lineage>
</organism>
<comment type="caution">
    <text evidence="1">The sequence shown here is derived from an EMBL/GenBank/DDBJ whole genome shotgun (WGS) entry which is preliminary data.</text>
</comment>